<dbReference type="GO" id="GO:0005886">
    <property type="term" value="C:plasma membrane"/>
    <property type="evidence" value="ECO:0007669"/>
    <property type="project" value="TreeGrafter"/>
</dbReference>
<dbReference type="Pfam" id="PF21922">
    <property type="entry name" value="PBP_dimer_2"/>
    <property type="match status" value="1"/>
</dbReference>
<evidence type="ECO:0000313" key="6">
    <source>
        <dbReference type="EMBL" id="WBB30722.1"/>
    </source>
</evidence>
<dbReference type="GO" id="GO:0071555">
    <property type="term" value="P:cell wall organization"/>
    <property type="evidence" value="ECO:0007669"/>
    <property type="project" value="TreeGrafter"/>
</dbReference>
<dbReference type="Gene3D" id="3.90.1310.10">
    <property type="entry name" value="Penicillin-binding protein 2a (Domain 2)"/>
    <property type="match status" value="1"/>
</dbReference>
<dbReference type="GO" id="GO:0046677">
    <property type="term" value="P:response to antibiotic"/>
    <property type="evidence" value="ECO:0007669"/>
    <property type="project" value="UniProtKB-KW"/>
</dbReference>
<dbReference type="Proteomes" id="UP000031386">
    <property type="component" value="Chromosome"/>
</dbReference>
<dbReference type="Proteomes" id="UP000758611">
    <property type="component" value="Unassembled WGS sequence"/>
</dbReference>
<proteinExistence type="predicted"/>
<feature type="domain" description="Penicillin binding protein A dimerisation" evidence="2">
    <location>
        <begin position="54"/>
        <end position="135"/>
    </location>
</feature>
<accession>A0A0B4RZW5</accession>
<organism evidence="3 7">
    <name type="scientific">Parvimonas micra</name>
    <dbReference type="NCBI Taxonomy" id="33033"/>
    <lineage>
        <taxon>Bacteria</taxon>
        <taxon>Bacillati</taxon>
        <taxon>Bacillota</taxon>
        <taxon>Tissierellia</taxon>
        <taxon>Tissierellales</taxon>
        <taxon>Peptoniphilaceae</taxon>
        <taxon>Parvimonas</taxon>
    </lineage>
</organism>
<dbReference type="EMBL" id="JANDZV010000005">
    <property type="protein sequence ID" value="MCZ7408042.1"/>
    <property type="molecule type" value="Genomic_DNA"/>
</dbReference>
<dbReference type="InterPro" id="IPR050515">
    <property type="entry name" value="Beta-lactam/transpept"/>
</dbReference>
<feature type="domain" description="Penicillin-binding protein transpeptidase" evidence="1">
    <location>
        <begin position="156"/>
        <end position="447"/>
    </location>
</feature>
<keyword evidence="7" id="KW-1185">Reference proteome</keyword>
<dbReference type="GO" id="GO:0008800">
    <property type="term" value="F:beta-lactamase activity"/>
    <property type="evidence" value="ECO:0007669"/>
    <property type="project" value="UniProtKB-EC"/>
</dbReference>
<dbReference type="PANTHER" id="PTHR30627:SF24">
    <property type="entry name" value="PENICILLIN-BINDING PROTEIN 4B"/>
    <property type="match status" value="1"/>
</dbReference>
<dbReference type="STRING" id="33033.NW74_01100"/>
<dbReference type="InterPro" id="IPR054120">
    <property type="entry name" value="PBPA_dimer"/>
</dbReference>
<reference evidence="5" key="3">
    <citation type="submission" date="2022-07" db="EMBL/GenBank/DDBJ databases">
        <title>Parvimonas micra travels from the subgingival sulcus of the human oral cavity to the colorectal adenocarcinoma.</title>
        <authorList>
            <person name="Conde-Perez K."/>
            <person name="Buetas E."/>
            <person name="Aja-Macaya P."/>
            <person name="Martin-De Arribas E."/>
            <person name="Iglesias-Corras I."/>
            <person name="Trigo-Tasende N."/>
            <person name="Nasser-Ali M."/>
            <person name="Estevez L.S."/>
            <person name="Rumbo-Feal S."/>
            <person name="Otero-Alen B."/>
            <person name="Noguera J.F."/>
            <person name="Concha A."/>
            <person name="Pardinas-Lopez S."/>
            <person name="Carda-Dieguez M."/>
            <person name="Gomez-Randulfe I."/>
            <person name="Martinez-Lago N."/>
            <person name="Ladra S."/>
            <person name="Aparicio L.A."/>
            <person name="Bou G."/>
            <person name="Mira A."/>
            <person name="Vallejo J.A."/>
            <person name="Poza M."/>
        </authorList>
    </citation>
    <scope>NUCLEOTIDE SEQUENCE</scope>
    <source>
        <strain evidence="6">PM102KC-G-1</strain>
        <strain evidence="5">PM79KC-AC-4</strain>
    </source>
</reference>
<dbReference type="EMBL" id="JABZRE010000008">
    <property type="protein sequence ID" value="MBF1306817.1"/>
    <property type="molecule type" value="Genomic_DNA"/>
</dbReference>
<dbReference type="InterPro" id="IPR012338">
    <property type="entry name" value="Beta-lactam/transpept-like"/>
</dbReference>
<dbReference type="GO" id="GO:0008658">
    <property type="term" value="F:penicillin binding"/>
    <property type="evidence" value="ECO:0007669"/>
    <property type="project" value="InterPro"/>
</dbReference>
<name>A0A0B4RZW5_9FIRM</name>
<dbReference type="Pfam" id="PF00905">
    <property type="entry name" value="Transpeptidase"/>
    <property type="match status" value="1"/>
</dbReference>
<evidence type="ECO:0000313" key="7">
    <source>
        <dbReference type="Proteomes" id="UP000031386"/>
    </source>
</evidence>
<protein>
    <submittedName>
        <fullName evidence="3 4">Penicillin-binding protein</fullName>
    </submittedName>
</protein>
<dbReference type="OrthoDB" id="9766847at2"/>
<dbReference type="InterPro" id="IPR036138">
    <property type="entry name" value="PBP_dimer_sf"/>
</dbReference>
<evidence type="ECO:0000313" key="4">
    <source>
        <dbReference type="EMBL" id="MBF1306817.1"/>
    </source>
</evidence>
<gene>
    <name evidence="4" type="ORF">HXM94_03360</name>
    <name evidence="6" type="ORF">NM222_07160</name>
    <name evidence="5" type="ORF">NND69_06740</name>
    <name evidence="3" type="ORF">NW74_01100</name>
</gene>
<evidence type="ECO:0000259" key="2">
    <source>
        <dbReference type="Pfam" id="PF21922"/>
    </source>
</evidence>
<reference evidence="3 7" key="1">
    <citation type="submission" date="2014-10" db="EMBL/GenBank/DDBJ databases">
        <title>Complete genome sequence of Parvimonas micra KCOM 1535 (= ChDC B708).</title>
        <authorList>
            <person name="Kook J.-K."/>
            <person name="Park S.-N."/>
            <person name="Lim Y.K."/>
            <person name="Roh H."/>
        </authorList>
    </citation>
    <scope>NUCLEOTIDE SEQUENCE [LARGE SCALE GENOMIC DNA]</scope>
    <source>
        <strain evidence="3">KCOM 1535</strain>
        <strain evidence="7">KCOM 1535 / ChDC B708</strain>
    </source>
</reference>
<dbReference type="InterPro" id="IPR001460">
    <property type="entry name" value="PCN-bd_Tpept"/>
</dbReference>
<evidence type="ECO:0000313" key="3">
    <source>
        <dbReference type="EMBL" id="AIZ36058.1"/>
    </source>
</evidence>
<dbReference type="EMBL" id="CP101412">
    <property type="protein sequence ID" value="WBB30722.1"/>
    <property type="molecule type" value="Genomic_DNA"/>
</dbReference>
<dbReference type="PANTHER" id="PTHR30627">
    <property type="entry name" value="PEPTIDOGLYCAN D,D-TRANSPEPTIDASE"/>
    <property type="match status" value="1"/>
</dbReference>
<evidence type="ECO:0000313" key="5">
    <source>
        <dbReference type="EMBL" id="MCZ7408042.1"/>
    </source>
</evidence>
<reference evidence="4" key="2">
    <citation type="submission" date="2020-04" db="EMBL/GenBank/DDBJ databases">
        <title>Deep metagenomics examines the oral microbiome during advanced dental caries in children, revealing novel taxa and co-occurrences with host molecules.</title>
        <authorList>
            <person name="Baker J.L."/>
            <person name="Morton J.T."/>
            <person name="Dinis M."/>
            <person name="Alvarez R."/>
            <person name="Tran N.C."/>
            <person name="Knight R."/>
            <person name="Edlund A."/>
        </authorList>
    </citation>
    <scope>NUCLEOTIDE SEQUENCE</scope>
    <source>
        <strain evidence="4">JCVI_23_bin.11</strain>
    </source>
</reference>
<evidence type="ECO:0000259" key="1">
    <source>
        <dbReference type="Pfam" id="PF00905"/>
    </source>
</evidence>
<sequence>MVEIKRYKRILTFISLLFILILGYMTYFQVAKADKLKNDEDNKRNWVDDNKLKRGNILDSNGNILAETKTDEKGDKFRYFPYGEAYAHIVGYNSKKYGKTGIEKKFNTTLLNKQDKTPIGELKKILIDQKEGNSVKLTTNTELQKYALSLLEGHKGSMILMNPQTGSIIAMADRPTFDPNKIESNWANIISDEENAPLLARSTSGLFTPGSVYKLITGTALLEKLSGSDLNYNDKGSTTIDHYKINNYAKEVNGNIDLRKALVKSSNTYFADQVQKIGVDSMIDVSKRFMFGQEIPFELKTAISPIPYNDKTTALELGTAAFGQGKDLVTPLQVALYTSAIANGGNMMKPHIVSEILDPSGKIIEKVTPEVLSKVADKKIMDTMKDYLKSSGDRNFAGFVKGKKVAGKTGTAEKTKDKIHSWVTVFYPVDNPTIVCTAFFEEENKIAAEMIPLVKKLVNKAIELGY</sequence>
<dbReference type="RefSeq" id="WP_041953426.1">
    <property type="nucleotide sequence ID" value="NZ_BHYQ01000001.1"/>
</dbReference>
<dbReference type="SUPFAM" id="SSF56601">
    <property type="entry name" value="beta-lactamase/transpeptidase-like"/>
    <property type="match status" value="1"/>
</dbReference>
<dbReference type="EMBL" id="CP009761">
    <property type="protein sequence ID" value="AIZ36058.1"/>
    <property type="molecule type" value="Genomic_DNA"/>
</dbReference>
<dbReference type="SUPFAM" id="SSF56519">
    <property type="entry name" value="Penicillin binding protein dimerisation domain"/>
    <property type="match status" value="1"/>
</dbReference>
<dbReference type="Gene3D" id="3.40.710.10">
    <property type="entry name" value="DD-peptidase/beta-lactamase superfamily"/>
    <property type="match status" value="1"/>
</dbReference>
<dbReference type="AlphaFoldDB" id="A0A0B4RZW5"/>
<dbReference type="Proteomes" id="UP001141458">
    <property type="component" value="Unassembled WGS sequence"/>
</dbReference>
<dbReference type="KEGG" id="pmic:NW74_01100"/>
<dbReference type="Proteomes" id="UP001210690">
    <property type="component" value="Chromosome"/>
</dbReference>